<comment type="caution">
    <text evidence="1">The sequence shown here is derived from an EMBL/GenBank/DDBJ whole genome shotgun (WGS) entry which is preliminary data.</text>
</comment>
<sequence length="77" mass="8872">MEAEESFVKLLKLNHGFYYKNRNFASSPCPIADGGKLTLEKYTAPETTWELFEKAYSTLIDKSQKTQKIKSNFSEND</sequence>
<dbReference type="EMBL" id="CAJVQB010038472">
    <property type="protein sequence ID" value="CAG8826294.1"/>
    <property type="molecule type" value="Genomic_DNA"/>
</dbReference>
<feature type="non-terminal residue" evidence="1">
    <location>
        <position position="77"/>
    </location>
</feature>
<organism evidence="1 2">
    <name type="scientific">Gigaspora margarita</name>
    <dbReference type="NCBI Taxonomy" id="4874"/>
    <lineage>
        <taxon>Eukaryota</taxon>
        <taxon>Fungi</taxon>
        <taxon>Fungi incertae sedis</taxon>
        <taxon>Mucoromycota</taxon>
        <taxon>Glomeromycotina</taxon>
        <taxon>Glomeromycetes</taxon>
        <taxon>Diversisporales</taxon>
        <taxon>Gigasporaceae</taxon>
        <taxon>Gigaspora</taxon>
    </lineage>
</organism>
<evidence type="ECO:0000313" key="1">
    <source>
        <dbReference type="EMBL" id="CAG8826294.1"/>
    </source>
</evidence>
<evidence type="ECO:0000313" key="2">
    <source>
        <dbReference type="Proteomes" id="UP000789901"/>
    </source>
</evidence>
<keyword evidence="2" id="KW-1185">Reference proteome</keyword>
<reference evidence="1 2" key="1">
    <citation type="submission" date="2021-06" db="EMBL/GenBank/DDBJ databases">
        <authorList>
            <person name="Kallberg Y."/>
            <person name="Tangrot J."/>
            <person name="Rosling A."/>
        </authorList>
    </citation>
    <scope>NUCLEOTIDE SEQUENCE [LARGE SCALE GENOMIC DNA]</scope>
    <source>
        <strain evidence="1 2">120-4 pot B 10/14</strain>
    </source>
</reference>
<name>A0ABN7WBR6_GIGMA</name>
<gene>
    <name evidence="1" type="ORF">GMARGA_LOCUS29084</name>
</gene>
<accession>A0ABN7WBR6</accession>
<protein>
    <submittedName>
        <fullName evidence="1">35073_t:CDS:1</fullName>
    </submittedName>
</protein>
<dbReference type="Proteomes" id="UP000789901">
    <property type="component" value="Unassembled WGS sequence"/>
</dbReference>
<proteinExistence type="predicted"/>